<protein>
    <recommendedName>
        <fullName evidence="3">AttH domain-containing protein</fullName>
    </recommendedName>
</protein>
<dbReference type="EMBL" id="FNBT01000010">
    <property type="protein sequence ID" value="SDG03439.1"/>
    <property type="molecule type" value="Genomic_DNA"/>
</dbReference>
<dbReference type="OrthoDB" id="333076at2"/>
<evidence type="ECO:0000313" key="1">
    <source>
        <dbReference type="EMBL" id="SDG03439.1"/>
    </source>
</evidence>
<gene>
    <name evidence="1" type="ORF">SAMN05660662_0071</name>
</gene>
<reference evidence="2" key="1">
    <citation type="submission" date="2016-10" db="EMBL/GenBank/DDBJ databases">
        <authorList>
            <person name="Varghese N."/>
            <person name="Submissions S."/>
        </authorList>
    </citation>
    <scope>NUCLEOTIDE SEQUENCE [LARGE SCALE GENOMIC DNA]</scope>
    <source>
        <strain evidence="2">DSM 44268</strain>
    </source>
</reference>
<dbReference type="RefSeq" id="WP_143030454.1">
    <property type="nucleotide sequence ID" value="NZ_FNBT01000010.1"/>
</dbReference>
<dbReference type="SUPFAM" id="SSF159245">
    <property type="entry name" value="AttH-like"/>
    <property type="match status" value="1"/>
</dbReference>
<organism evidence="1 2">
    <name type="scientific">Blastococcus aurantiacus</name>
    <dbReference type="NCBI Taxonomy" id="1550231"/>
    <lineage>
        <taxon>Bacteria</taxon>
        <taxon>Bacillati</taxon>
        <taxon>Actinomycetota</taxon>
        <taxon>Actinomycetes</taxon>
        <taxon>Geodermatophilales</taxon>
        <taxon>Geodermatophilaceae</taxon>
        <taxon>Blastococcus</taxon>
    </lineage>
</organism>
<evidence type="ECO:0000313" key="2">
    <source>
        <dbReference type="Proteomes" id="UP000199406"/>
    </source>
</evidence>
<sequence length="333" mass="36698">MARPTPADEQLVHQLPELLPAVATPHPHWRESHFFDVHDPSGSGDAVFFTMAVRPAQDKMDSLQMGRVGGEQILHGSARPLGDDPQTPEVPGARVEIVKPWQEVRLWADPDVSPIGVDLTFTARTQPYGLRRGTMRATDGIVWDQSHILQSGTWSGTYTVGGTEHSVDGWVGQRDHSWGIRDHGRCPLWIWFQIQLEDGMLGVWHWELANGATIYTDGCWAAADGSDPVPLVGFTYDVDWRDRSGAVVAYGKNGEQVAGLAGSCRFVLADGRTIEVEAEGDFVRPYEPFHRGGLNVVRVRTGDGRTGTAVYEVTGARHHRFFPDTDVDGVLPC</sequence>
<keyword evidence="2" id="KW-1185">Reference proteome</keyword>
<dbReference type="Proteomes" id="UP000199406">
    <property type="component" value="Unassembled WGS sequence"/>
</dbReference>
<evidence type="ECO:0008006" key="3">
    <source>
        <dbReference type="Google" id="ProtNLM"/>
    </source>
</evidence>
<proteinExistence type="predicted"/>
<name>A0A1G7QZX7_9ACTN</name>
<dbReference type="STRING" id="1550231.SAMN05660662_0071"/>
<accession>A0A1G7QZX7</accession>
<dbReference type="AlphaFoldDB" id="A0A1G7QZX7"/>